<dbReference type="VEuPathDB" id="TriTrypDB:TM35_000311080"/>
<dbReference type="OrthoDB" id="273533at2759"/>
<dbReference type="GeneID" id="39988369"/>
<name>A0A1X0NMF5_9TRYP</name>
<feature type="region of interest" description="Disordered" evidence="1">
    <location>
        <begin position="423"/>
        <end position="443"/>
    </location>
</feature>
<gene>
    <name evidence="2" type="ORF">TM35_000311080</name>
</gene>
<accession>A0A1X0NMF5</accession>
<organism evidence="2 3">
    <name type="scientific">Trypanosoma theileri</name>
    <dbReference type="NCBI Taxonomy" id="67003"/>
    <lineage>
        <taxon>Eukaryota</taxon>
        <taxon>Discoba</taxon>
        <taxon>Euglenozoa</taxon>
        <taxon>Kinetoplastea</taxon>
        <taxon>Metakinetoplastina</taxon>
        <taxon>Trypanosomatida</taxon>
        <taxon>Trypanosomatidae</taxon>
        <taxon>Trypanosoma</taxon>
    </lineage>
</organism>
<comment type="caution">
    <text evidence="2">The sequence shown here is derived from an EMBL/GenBank/DDBJ whole genome shotgun (WGS) entry which is preliminary data.</text>
</comment>
<reference evidence="2 3" key="1">
    <citation type="submission" date="2017-03" db="EMBL/GenBank/DDBJ databases">
        <title>An alternative strategy for trypanosome survival in the mammalian bloodstream revealed through genome and transcriptome analysis of the ubiquitous bovine parasite Trypanosoma (Megatrypanum) theileri.</title>
        <authorList>
            <person name="Kelly S."/>
            <person name="Ivens A."/>
            <person name="Mott A."/>
            <person name="O'Neill E."/>
            <person name="Emms D."/>
            <person name="Macleod O."/>
            <person name="Voorheis P."/>
            <person name="Matthews J."/>
            <person name="Matthews K."/>
            <person name="Carrington M."/>
        </authorList>
    </citation>
    <scope>NUCLEOTIDE SEQUENCE [LARGE SCALE GENOMIC DNA]</scope>
    <source>
        <strain evidence="2">Edinburgh</strain>
    </source>
</reference>
<proteinExistence type="predicted"/>
<keyword evidence="3" id="KW-1185">Reference proteome</keyword>
<evidence type="ECO:0000313" key="2">
    <source>
        <dbReference type="EMBL" id="ORC85922.1"/>
    </source>
</evidence>
<evidence type="ECO:0000313" key="3">
    <source>
        <dbReference type="Proteomes" id="UP000192257"/>
    </source>
</evidence>
<protein>
    <submittedName>
        <fullName evidence="2">Uncharacterized protein</fullName>
    </submittedName>
</protein>
<dbReference type="EMBL" id="NBCO01000031">
    <property type="protein sequence ID" value="ORC85922.1"/>
    <property type="molecule type" value="Genomic_DNA"/>
</dbReference>
<evidence type="ECO:0000256" key="1">
    <source>
        <dbReference type="SAM" id="MobiDB-lite"/>
    </source>
</evidence>
<sequence length="546" mass="58786">METASVVAAPARLSRAPPVALATLEKSGYGVFSHPVTVVRTVDLPCGCVTVAAGANVVSVGLLTSLTQQESTQRTSSSLPEEVRVCKMSSKVESLFLSSGMVISMSLSLLPGAGAVLGVVGTSNGSLCVFILESRVAGGESLRLFKVCELGLSEYTDGLISLADNVLDVGIGFDPAGRPEFITAATTTCVVVLDTQYFDESLKANATEAVIRVFRKQKPYTHQQQSSQQHQYQHQQQQYVVVRPPSEAFYVTFAAAEVVRVLVPERYHAAFAVDVALVIVLDNGEVRYVERHVVGGSLQLLLQHHEQRQSRRSAVGLTMIQDEEMMSNNKEDPRTLPHVLYAYSLSAVTHNVCVAVVGPHVAAHVIINDAAFYYDSSTQQMELVLIGAEMQFTERSGETCGTAGWWAIAHGVVYARDTLRRFQEQQHNKQQQQKQKSRAHSQESHPLASFIKVSGFAGQNSGTLPRDGRGLSTLLVTQDTMLLLFASGNELHVCTLSGAGSGSRGSLRHVYSAGSVITSMASAEARGAGKYAFVIACGSSITHLLL</sequence>
<dbReference type="AlphaFoldDB" id="A0A1X0NMF5"/>
<dbReference type="Proteomes" id="UP000192257">
    <property type="component" value="Unassembled WGS sequence"/>
</dbReference>
<dbReference type="RefSeq" id="XP_028879988.1">
    <property type="nucleotide sequence ID" value="XM_029028589.1"/>
</dbReference>